<dbReference type="InterPro" id="IPR050448">
    <property type="entry name" value="OpgB/LTA_synthase_biosynth"/>
</dbReference>
<comment type="subcellular location">
    <subcellularLocation>
        <location evidence="1">Cell membrane</location>
        <topology evidence="1">Multi-pass membrane protein</topology>
    </subcellularLocation>
</comment>
<keyword evidence="3 6" id="KW-0812">Transmembrane</keyword>
<evidence type="ECO:0000313" key="8">
    <source>
        <dbReference type="EMBL" id="KTC74032.1"/>
    </source>
</evidence>
<feature type="transmembrane region" description="Helical" evidence="6">
    <location>
        <begin position="172"/>
        <end position="193"/>
    </location>
</feature>
<dbReference type="CDD" id="cd16015">
    <property type="entry name" value="LTA_synthase"/>
    <property type="match status" value="1"/>
</dbReference>
<gene>
    <name evidence="8" type="ORF">Lboz_1472</name>
</gene>
<feature type="transmembrane region" description="Helical" evidence="6">
    <location>
        <begin position="120"/>
        <end position="143"/>
    </location>
</feature>
<dbReference type="Pfam" id="PF00884">
    <property type="entry name" value="Sulfatase"/>
    <property type="match status" value="1"/>
</dbReference>
<accession>A0A0W0RSI9</accession>
<feature type="transmembrane region" description="Helical" evidence="6">
    <location>
        <begin position="45"/>
        <end position="68"/>
    </location>
</feature>
<protein>
    <submittedName>
        <fullName evidence="8">Phosphoglycerol transferase I</fullName>
    </submittedName>
</protein>
<evidence type="ECO:0000313" key="9">
    <source>
        <dbReference type="Proteomes" id="UP000054695"/>
    </source>
</evidence>
<keyword evidence="9" id="KW-1185">Reference proteome</keyword>
<comment type="caution">
    <text evidence="8">The sequence shown here is derived from an EMBL/GenBank/DDBJ whole genome shotgun (WGS) entry which is preliminary data.</text>
</comment>
<evidence type="ECO:0000256" key="6">
    <source>
        <dbReference type="SAM" id="Phobius"/>
    </source>
</evidence>
<reference evidence="8 9" key="1">
    <citation type="submission" date="2015-11" db="EMBL/GenBank/DDBJ databases">
        <title>Genomic analysis of 38 Legionella species identifies large and diverse effector repertoires.</title>
        <authorList>
            <person name="Burstein D."/>
            <person name="Amaro F."/>
            <person name="Zusman T."/>
            <person name="Lifshitz Z."/>
            <person name="Cohen O."/>
            <person name="Gilbert J.A."/>
            <person name="Pupko T."/>
            <person name="Shuman H.A."/>
            <person name="Segal G."/>
        </authorList>
    </citation>
    <scope>NUCLEOTIDE SEQUENCE [LARGE SCALE GENOMIC DNA]</scope>
    <source>
        <strain evidence="8 9">WIGA</strain>
    </source>
</reference>
<evidence type="ECO:0000256" key="1">
    <source>
        <dbReference type="ARBA" id="ARBA00004651"/>
    </source>
</evidence>
<dbReference type="InterPro" id="IPR017850">
    <property type="entry name" value="Alkaline_phosphatase_core_sf"/>
</dbReference>
<keyword evidence="4 6" id="KW-1133">Transmembrane helix</keyword>
<feature type="transmembrane region" description="Helical" evidence="6">
    <location>
        <begin position="213"/>
        <end position="237"/>
    </location>
</feature>
<evidence type="ECO:0000256" key="5">
    <source>
        <dbReference type="ARBA" id="ARBA00023136"/>
    </source>
</evidence>
<dbReference type="Gene3D" id="3.40.720.10">
    <property type="entry name" value="Alkaline Phosphatase, subunit A"/>
    <property type="match status" value="1"/>
</dbReference>
<evidence type="ECO:0000256" key="4">
    <source>
        <dbReference type="ARBA" id="ARBA00022989"/>
    </source>
</evidence>
<proteinExistence type="predicted"/>
<organism evidence="8 9">
    <name type="scientific">Legionella bozemanae</name>
    <name type="common">Fluoribacter bozemanae</name>
    <dbReference type="NCBI Taxonomy" id="447"/>
    <lineage>
        <taxon>Bacteria</taxon>
        <taxon>Pseudomonadati</taxon>
        <taxon>Pseudomonadota</taxon>
        <taxon>Gammaproteobacteria</taxon>
        <taxon>Legionellales</taxon>
        <taxon>Legionellaceae</taxon>
        <taxon>Legionella</taxon>
    </lineage>
</organism>
<keyword evidence="2" id="KW-1003">Cell membrane</keyword>
<dbReference type="Proteomes" id="UP000054695">
    <property type="component" value="Unassembled WGS sequence"/>
</dbReference>
<dbReference type="GO" id="GO:0005886">
    <property type="term" value="C:plasma membrane"/>
    <property type="evidence" value="ECO:0007669"/>
    <property type="project" value="UniProtKB-SubCell"/>
</dbReference>
<dbReference type="InterPro" id="IPR000917">
    <property type="entry name" value="Sulfatase_N"/>
</dbReference>
<keyword evidence="8" id="KW-0808">Transferase</keyword>
<evidence type="ECO:0000256" key="3">
    <source>
        <dbReference type="ARBA" id="ARBA00022692"/>
    </source>
</evidence>
<dbReference type="RefSeq" id="WP_058459132.1">
    <property type="nucleotide sequence ID" value="NZ_CAAAIY010000001.1"/>
</dbReference>
<dbReference type="PANTHER" id="PTHR47371:SF3">
    <property type="entry name" value="PHOSPHOGLYCEROL TRANSFERASE I"/>
    <property type="match status" value="1"/>
</dbReference>
<dbReference type="SUPFAM" id="SSF53649">
    <property type="entry name" value="Alkaline phosphatase-like"/>
    <property type="match status" value="1"/>
</dbReference>
<dbReference type="AlphaFoldDB" id="A0A0W0RSI9"/>
<dbReference type="PATRIC" id="fig|447.4.peg.1574"/>
<dbReference type="STRING" id="447.Lboz_1472"/>
<dbReference type="GO" id="GO:0016740">
    <property type="term" value="F:transferase activity"/>
    <property type="evidence" value="ECO:0007669"/>
    <property type="project" value="UniProtKB-KW"/>
</dbReference>
<dbReference type="OrthoDB" id="9760224at2"/>
<feature type="transmembrane region" description="Helical" evidence="6">
    <location>
        <begin position="88"/>
        <end position="113"/>
    </location>
</feature>
<evidence type="ECO:0000259" key="7">
    <source>
        <dbReference type="Pfam" id="PF00884"/>
    </source>
</evidence>
<keyword evidence="5 6" id="KW-0472">Membrane</keyword>
<sequence length="700" mass="80747">MIKYNAQNKIVSDYELASLIYRDKMEMQNLNDSWFLNYVKLYARVWSYIALCILICMLTRTTMFFYSFDSSISASYSPQDIGILYGLGFLYDLQASAFLFCPFIFIGLIFLYFKKRQITINCILGAVLIELVLIINVLNFFYYQYFGTRIGTNFFLILDGQANATLAYIKKAYPILIITVLLGISAILIYLCLLKIEKHIRKINLNYGFFKKIIFIFLSLLIYISAMRCSIGGYGLYHDGLGNNQFIENGVAALYDAYKERQSSKSILATINDKEALDLYNALFNQNTSLSQFSINDLYTKTTKKQFSVTHPQPNVIFVQMESFGRHFLQFDNKNNELLGKLSPYFQQDFVFKNFLQGGNSTSQSLLYLMFNSFNSSFSALNCPNLVSSSVAKPFREAGYETVFLTSGSENFLNLKNFLPEQGFQHVIGYESILKKYPNAEQEDWGVYDEYMYQYAFYLLKKADSEHKPIFIYMNTVTNHPPYTLPSHYKLKPIKLSKSIHNYVDINPEVLNQIASTYRYANDALGDFIQNIDKSTLATKTIIAASGDHNQREISGHYKDEATLGLKFTVPFYLHIPQEYRINIKYDPKRIGSHKDIFPTLYELSLSEASYLNAGNNLLSLTPVDLEFGYNVSAIMFPEGIALFQNNHYVFYPWQDSSKTLVGKGRDLENEEELKLSKVYYYTKLMQWHFYKSAQLANCS</sequence>
<dbReference type="PANTHER" id="PTHR47371">
    <property type="entry name" value="LIPOTEICHOIC ACID SYNTHASE"/>
    <property type="match status" value="1"/>
</dbReference>
<evidence type="ECO:0000256" key="2">
    <source>
        <dbReference type="ARBA" id="ARBA00022475"/>
    </source>
</evidence>
<name>A0A0W0RSI9_LEGBO</name>
<dbReference type="EMBL" id="LNXU01000017">
    <property type="protein sequence ID" value="KTC74032.1"/>
    <property type="molecule type" value="Genomic_DNA"/>
</dbReference>
<feature type="domain" description="Sulfatase N-terminal" evidence="7">
    <location>
        <begin position="314"/>
        <end position="604"/>
    </location>
</feature>